<dbReference type="InterPro" id="IPR036770">
    <property type="entry name" value="Ankyrin_rpt-contain_sf"/>
</dbReference>
<proteinExistence type="predicted"/>
<feature type="compositionally biased region" description="Basic and acidic residues" evidence="4">
    <location>
        <begin position="877"/>
        <end position="892"/>
    </location>
</feature>
<name>A0A833W1X7_PHYIN</name>
<feature type="repeat" description="ANK" evidence="3">
    <location>
        <begin position="1138"/>
        <end position="1171"/>
    </location>
</feature>
<feature type="region of interest" description="Disordered" evidence="4">
    <location>
        <begin position="1440"/>
        <end position="1472"/>
    </location>
</feature>
<feature type="compositionally biased region" description="Polar residues" evidence="4">
    <location>
        <begin position="1617"/>
        <end position="1626"/>
    </location>
</feature>
<feature type="region of interest" description="Disordered" evidence="4">
    <location>
        <begin position="869"/>
        <end position="914"/>
    </location>
</feature>
<dbReference type="Proteomes" id="UP000704712">
    <property type="component" value="Unassembled WGS sequence"/>
</dbReference>
<keyword evidence="2 3" id="KW-0040">ANK repeat</keyword>
<feature type="compositionally biased region" description="Basic and acidic residues" evidence="4">
    <location>
        <begin position="901"/>
        <end position="914"/>
    </location>
</feature>
<feature type="region of interest" description="Disordered" evidence="4">
    <location>
        <begin position="1661"/>
        <end position="1684"/>
    </location>
</feature>
<gene>
    <name evidence="5" type="ORF">GN244_ATG08781</name>
    <name evidence="6" type="ORF">GN958_ATG02152</name>
</gene>
<feature type="compositionally biased region" description="Basic and acidic residues" evidence="4">
    <location>
        <begin position="390"/>
        <end position="399"/>
    </location>
</feature>
<evidence type="ECO:0000256" key="4">
    <source>
        <dbReference type="SAM" id="MobiDB-lite"/>
    </source>
</evidence>
<dbReference type="Gene3D" id="1.25.40.20">
    <property type="entry name" value="Ankyrin repeat-containing domain"/>
    <property type="match status" value="3"/>
</dbReference>
<dbReference type="Proteomes" id="UP000602510">
    <property type="component" value="Unassembled WGS sequence"/>
</dbReference>
<dbReference type="InterPro" id="IPR002110">
    <property type="entry name" value="Ankyrin_rpt"/>
</dbReference>
<dbReference type="PROSITE" id="PS50297">
    <property type="entry name" value="ANK_REP_REGION"/>
    <property type="match status" value="1"/>
</dbReference>
<organism evidence="5 7">
    <name type="scientific">Phytophthora infestans</name>
    <name type="common">Potato late blight agent</name>
    <name type="synonym">Botrytis infestans</name>
    <dbReference type="NCBI Taxonomy" id="4787"/>
    <lineage>
        <taxon>Eukaryota</taxon>
        <taxon>Sar</taxon>
        <taxon>Stramenopiles</taxon>
        <taxon>Oomycota</taxon>
        <taxon>Peronosporomycetes</taxon>
        <taxon>Peronosporales</taxon>
        <taxon>Peronosporaceae</taxon>
        <taxon>Phytophthora</taxon>
    </lineage>
</organism>
<keyword evidence="1" id="KW-0677">Repeat</keyword>
<dbReference type="PROSITE" id="PS50088">
    <property type="entry name" value="ANK_REPEAT"/>
    <property type="match status" value="3"/>
</dbReference>
<evidence type="ECO:0000313" key="6">
    <source>
        <dbReference type="EMBL" id="KAF4148672.1"/>
    </source>
</evidence>
<evidence type="ECO:0000256" key="1">
    <source>
        <dbReference type="ARBA" id="ARBA00022737"/>
    </source>
</evidence>
<reference evidence="5" key="1">
    <citation type="submission" date="2020-04" db="EMBL/GenBank/DDBJ databases">
        <title>Hybrid Assembly of Korean Phytophthora infestans isolates.</title>
        <authorList>
            <person name="Prokchorchik M."/>
            <person name="Lee Y."/>
            <person name="Seo J."/>
            <person name="Cho J.-H."/>
            <person name="Park Y.-E."/>
            <person name="Jang D.-C."/>
            <person name="Im J.-S."/>
            <person name="Choi J.-G."/>
            <person name="Park H.-J."/>
            <person name="Lee G.-B."/>
            <person name="Lee Y.-G."/>
            <person name="Hong S.-Y."/>
            <person name="Cho K."/>
            <person name="Sohn K.H."/>
        </authorList>
    </citation>
    <scope>NUCLEOTIDE SEQUENCE</scope>
    <source>
        <strain evidence="5">KR_1_A1</strain>
        <strain evidence="6">KR_2_A2</strain>
    </source>
</reference>
<dbReference type="EMBL" id="JAACNO010000254">
    <property type="protein sequence ID" value="KAF4148672.1"/>
    <property type="molecule type" value="Genomic_DNA"/>
</dbReference>
<keyword evidence="7" id="KW-1185">Reference proteome</keyword>
<feature type="repeat" description="ANK" evidence="3">
    <location>
        <begin position="673"/>
        <end position="705"/>
    </location>
</feature>
<feature type="compositionally biased region" description="Polar residues" evidence="4">
    <location>
        <begin position="1664"/>
        <end position="1673"/>
    </location>
</feature>
<evidence type="ECO:0000256" key="2">
    <source>
        <dbReference type="ARBA" id="ARBA00023043"/>
    </source>
</evidence>
<feature type="compositionally biased region" description="Polar residues" evidence="4">
    <location>
        <begin position="162"/>
        <end position="174"/>
    </location>
</feature>
<protein>
    <submittedName>
        <fullName evidence="5">Ankyrin repeats (3 copies)</fullName>
    </submittedName>
    <submittedName>
        <fullName evidence="6">Ankyrin repeats domain-containing protein</fullName>
    </submittedName>
</protein>
<accession>A0A833W1X7</accession>
<comment type="caution">
    <text evidence="5">The sequence shown here is derived from an EMBL/GenBank/DDBJ whole genome shotgun (WGS) entry which is preliminary data.</text>
</comment>
<evidence type="ECO:0000313" key="7">
    <source>
        <dbReference type="Proteomes" id="UP000602510"/>
    </source>
</evidence>
<feature type="compositionally biased region" description="Polar residues" evidence="4">
    <location>
        <begin position="234"/>
        <end position="258"/>
    </location>
</feature>
<evidence type="ECO:0000256" key="3">
    <source>
        <dbReference type="PROSITE-ProRule" id="PRU00023"/>
    </source>
</evidence>
<feature type="region of interest" description="Disordered" evidence="4">
    <location>
        <begin position="386"/>
        <end position="408"/>
    </location>
</feature>
<evidence type="ECO:0000313" key="5">
    <source>
        <dbReference type="EMBL" id="KAF4039034.1"/>
    </source>
</evidence>
<feature type="region of interest" description="Disordered" evidence="4">
    <location>
        <begin position="153"/>
        <end position="174"/>
    </location>
</feature>
<feature type="region of interest" description="Disordered" evidence="4">
    <location>
        <begin position="1605"/>
        <end position="1626"/>
    </location>
</feature>
<feature type="compositionally biased region" description="Polar residues" evidence="4">
    <location>
        <begin position="1306"/>
        <end position="1320"/>
    </location>
</feature>
<dbReference type="SUPFAM" id="SSF48403">
    <property type="entry name" value="Ankyrin repeat"/>
    <property type="match status" value="2"/>
</dbReference>
<dbReference type="PANTHER" id="PTHR24198">
    <property type="entry name" value="ANKYRIN REPEAT AND PROTEIN KINASE DOMAIN-CONTAINING PROTEIN"/>
    <property type="match status" value="1"/>
</dbReference>
<dbReference type="EMBL" id="WSZM01000183">
    <property type="protein sequence ID" value="KAF4039034.1"/>
    <property type="molecule type" value="Genomic_DNA"/>
</dbReference>
<dbReference type="SMART" id="SM00248">
    <property type="entry name" value="ANK"/>
    <property type="match status" value="12"/>
</dbReference>
<feature type="region of interest" description="Disordered" evidence="4">
    <location>
        <begin position="220"/>
        <end position="258"/>
    </location>
</feature>
<dbReference type="PANTHER" id="PTHR24198:SF165">
    <property type="entry name" value="ANKYRIN REPEAT-CONTAINING PROTEIN-RELATED"/>
    <property type="match status" value="1"/>
</dbReference>
<feature type="region of interest" description="Disordered" evidence="4">
    <location>
        <begin position="1300"/>
        <end position="1333"/>
    </location>
</feature>
<sequence length="1684" mass="182883">MSALDRAFTTAHDDLLQAREELTQSPSCSFQDAFVEALRQPYEAAALAHSNTNKSREVTTWRRSDLLSFLSVYFPQYAQHPAAFSALCASLAREAARAAETERNRPVENDEEFVTATFDKLKRVLVRQYGSTRLVSKDPFPLEPCVEPKGERRRSIAPFVPGSTSGNENAPDETTSTLVLREFQAEVVKKSKSWLGRWRARQLVLRWGFLEMHKRISRTPQRNLSARSFRHHTSGASSSAAMSNTSIRGGDSFSSASSPALTTTRAAANVKTYDLQDMVSLTLAHVSDGESTSATGRKAALTLKFQTTVTPSYNGLSSSGTTINQDIKTLILGVDNTSDTLVSIRDHIATFALYLELSRRDRLPSMTKVRRYIVAGAMVNVRIRIPRISQPKDPKDGTRRRSQVKQPPRGMVTALQLAFLQDPRVPSFESTIALLLKADADPRSLLYWDYATQVVFSPLSSDKKEKSEEHHQRRRLRKRLLLLDKVESDGDESAVFRCCEAQADDGARWNLLMYFCWLGDVEGVKQLLIVTGVGSSSGSQSRTISRQLVTCLDHVNAAGDTALHIAIKSSKEPIALLLVEAALLANAQTVHQCDACGEPVVHLALVARQWHVVDVLVAGGAVDPRSYDALGNTALHLAIQLRAPVALIARLIQVYRHSSPSGGLDGRAGRRGSNDTPLSLALKSGQQEVVALLLASGASHLGSDYRWSHAFSGKRDTRDEEVAEERMVVGDNDSALHVAIKAGMELAAAALIAHKADIYLVDSRGASSLALAIRYGLYALAAALVDQHQKKKTKQSASEQWWVDGETGRPVAMLAFQAGQLELAALLLDCINQDKGQLYSARILPLLLRISSWLGASIGANNSVVSTKSSFSRRKSRNSDADEGRKSEEQKRTRSSNWTREPTKRRSDGGWKQMDRETFRHSGISLSSSASTEEDREACDFLLRGIQSLMVKFLHLSGKVSVTEVIGGDTTSTSVSPLTLPIAIRLPTAATPTYSSPPIVFNDDELTNVSPLHVAASGGSSTSNLLRLLLAFLLAADACAAAQLLGCPMGPRAETPLHAALAAGAAENALLLLYSLHELQVRSPAGAGPVCGQILEMTNAFGDSALHLACTWPRSVSMRLIVELLLQEHVDTGNWNSAGLSPLHVALREECDDSLIDLFSRYGQDLNLWTEGNTSEDDEDGDFSNIGGRLSAVAMVTACPRNSLMLAVESENASAFRALVRGGARTRALIPRARIGLLQLAVHFKVRDPELLAYLLDDPALEHSAQSDLADQWGVSPRDGRVRLMEVWGKERSGVDMQEAVGGRPSANTDGNTVDNSFGSRNRPPPLHPASCSGEQLACISSDYSPPIDFSAQPADTKVPLPLRISVSRPPADSVPLETAQYLRALPRPPTLSSTTLDYLREEEQTTLTLVAQEARNEAQDWLAKRIGQKKLLSDAHAQLHNATRKHRRIASGSSVSSTRDELEASNESTQSDHQLLEELKAAAAKKFIDKHVAEAVVEARLAIEREKQTIFQETGLFPGVTSASSTKNKKKADGRHRSLLVRAAGSTTGSMLLPASSASVTSVSSEEGGSAQLSDDSYGGASFWWSDRGTTCSFLSDDSWLSSSNPRGGTVMSDPASASVSSWTSNGRGKMLDGSFDRRLSFASRSFVDSEVSRDEGLIYGSVAQSRDQPSFSHAKAERGTTT</sequence>
<feature type="repeat" description="ANK" evidence="3">
    <location>
        <begin position="731"/>
        <end position="763"/>
    </location>
</feature>